<dbReference type="OrthoDB" id="4047547at2759"/>
<protein>
    <submittedName>
        <fullName evidence="3">KLTH0A01210p</fullName>
    </submittedName>
</protein>
<dbReference type="AlphaFoldDB" id="C5DBB6"/>
<dbReference type="eggNOG" id="ENOG502RXR9">
    <property type="taxonomic scope" value="Eukaryota"/>
</dbReference>
<feature type="compositionally biased region" description="Acidic residues" evidence="1">
    <location>
        <begin position="13"/>
        <end position="47"/>
    </location>
</feature>
<dbReference type="InterPro" id="IPR000717">
    <property type="entry name" value="PCI_dom"/>
</dbReference>
<evidence type="ECO:0000259" key="2">
    <source>
        <dbReference type="PROSITE" id="PS50250"/>
    </source>
</evidence>
<dbReference type="Proteomes" id="UP000002036">
    <property type="component" value="Chromosome A"/>
</dbReference>
<keyword evidence="4" id="KW-1185">Reference proteome</keyword>
<dbReference type="InParanoid" id="C5DBB6"/>
<dbReference type="PROSITE" id="PS50250">
    <property type="entry name" value="PCI"/>
    <property type="match status" value="1"/>
</dbReference>
<organism evidence="3 4">
    <name type="scientific">Lachancea thermotolerans (strain ATCC 56472 / CBS 6340 / NRRL Y-8284)</name>
    <name type="common">Yeast</name>
    <name type="synonym">Kluyveromyces thermotolerans</name>
    <dbReference type="NCBI Taxonomy" id="559295"/>
    <lineage>
        <taxon>Eukaryota</taxon>
        <taxon>Fungi</taxon>
        <taxon>Dikarya</taxon>
        <taxon>Ascomycota</taxon>
        <taxon>Saccharomycotina</taxon>
        <taxon>Saccharomycetes</taxon>
        <taxon>Saccharomycetales</taxon>
        <taxon>Saccharomycetaceae</taxon>
        <taxon>Lachancea</taxon>
    </lineage>
</organism>
<accession>C5DBB6</accession>
<feature type="region of interest" description="Disordered" evidence="1">
    <location>
        <begin position="1"/>
        <end position="80"/>
    </location>
</feature>
<dbReference type="KEGG" id="lth:KLTH0A01210g"/>
<dbReference type="FunCoup" id="C5DBB6">
    <property type="interactions" value="164"/>
</dbReference>
<dbReference type="EMBL" id="CU928165">
    <property type="protein sequence ID" value="CAR21073.1"/>
    <property type="molecule type" value="Genomic_DNA"/>
</dbReference>
<evidence type="ECO:0000256" key="1">
    <source>
        <dbReference type="SAM" id="MobiDB-lite"/>
    </source>
</evidence>
<gene>
    <name evidence="3" type="ordered locus">KLTH0A01210g</name>
</gene>
<evidence type="ECO:0000313" key="3">
    <source>
        <dbReference type="EMBL" id="CAR21073.1"/>
    </source>
</evidence>
<proteinExistence type="predicted"/>
<dbReference type="HOGENOM" id="CLU_031729_0_0_1"/>
<evidence type="ECO:0000313" key="4">
    <source>
        <dbReference type="Proteomes" id="UP000002036"/>
    </source>
</evidence>
<dbReference type="STRING" id="559295.C5DBB6"/>
<dbReference type="RefSeq" id="XP_002551515.1">
    <property type="nucleotide sequence ID" value="XM_002551469.1"/>
</dbReference>
<feature type="domain" description="PCI" evidence="2">
    <location>
        <begin position="342"/>
        <end position="519"/>
    </location>
</feature>
<name>C5DBB6_LACTC</name>
<reference evidence="3 4" key="1">
    <citation type="journal article" date="2009" name="Genome Res.">
        <title>Comparative genomics of protoploid Saccharomycetaceae.</title>
        <authorList>
            <consortium name="The Genolevures Consortium"/>
            <person name="Souciet J.-L."/>
            <person name="Dujon B."/>
            <person name="Gaillardin C."/>
            <person name="Johnston M."/>
            <person name="Baret P.V."/>
            <person name="Cliften P."/>
            <person name="Sherman D.J."/>
            <person name="Weissenbach J."/>
            <person name="Westhof E."/>
            <person name="Wincker P."/>
            <person name="Jubin C."/>
            <person name="Poulain J."/>
            <person name="Barbe V."/>
            <person name="Segurens B."/>
            <person name="Artiguenave F."/>
            <person name="Anthouard V."/>
            <person name="Vacherie B."/>
            <person name="Val M.-E."/>
            <person name="Fulton R.S."/>
            <person name="Minx P."/>
            <person name="Wilson R."/>
            <person name="Durrens P."/>
            <person name="Jean G."/>
            <person name="Marck C."/>
            <person name="Martin T."/>
            <person name="Nikolski M."/>
            <person name="Rolland T."/>
            <person name="Seret M.-L."/>
            <person name="Casaregola S."/>
            <person name="Despons L."/>
            <person name="Fairhead C."/>
            <person name="Fischer G."/>
            <person name="Lafontaine I."/>
            <person name="Leh V."/>
            <person name="Lemaire M."/>
            <person name="de Montigny J."/>
            <person name="Neuveglise C."/>
            <person name="Thierry A."/>
            <person name="Blanc-Lenfle I."/>
            <person name="Bleykasten C."/>
            <person name="Diffels J."/>
            <person name="Fritsch E."/>
            <person name="Frangeul L."/>
            <person name="Goeffon A."/>
            <person name="Jauniaux N."/>
            <person name="Kachouri-Lafond R."/>
            <person name="Payen C."/>
            <person name="Potier S."/>
            <person name="Pribylova L."/>
            <person name="Ozanne C."/>
            <person name="Richard G.-F."/>
            <person name="Sacerdot C."/>
            <person name="Straub M.-L."/>
            <person name="Talla E."/>
        </authorList>
    </citation>
    <scope>NUCLEOTIDE SEQUENCE [LARGE SCALE GENOMIC DNA]</scope>
    <source>
        <strain evidence="4">ATCC 56472 / CBS 6340 / NRRL Y-8284</strain>
    </source>
</reference>
<sequence>MTGDDAGYGDFAASEDENYDDFMASDEDVSIEMEDETEDEAENEGAAENETGSKTRQGSASRRDDSGAENGAGKPQVESGAAVMASAALQEARRMVQEQRWYEARSALDGVLQSSTLDPDRAFGARLELVRCCYLSWVSRQENAAGPAELTEHSELQEACGHLQQLQAYVDWLEPEVLDSAVSRLLDLFAPPLKSKLLFEGPAASGLGPRAAVTLLECCAPLARHESAQDLRSRVLQHRLGFNDPPGGSQRRQMLDELATISGGRLDSLEFLITTHVQQFLADPQGLDVPQLQSLVSHASALLQRSLTQPLRLLSLLSFCEAIIALNNYCSPHDHAKRLSECQTAFWNCYKHLEELGDHSRFRDLTLCAFVLSSMLLTGQAANAHQAITPFELEQIKVIESTPLVQDLKHIYSDFVGYNLSGFADSLRKIKQFHLQLAGLVDALIHLLQTRMLWNRVARLYSCISLSDIRAQLQIGDSPQLSRNDLLTILMKSIMNDTAQVYFKLDLTHDLVYFGKENRRPLCPLSKHLYLSAKSDAVTKSPNTPSCNSLKEWVDNIGVFETKPRRLKDMSAVQFVHELQQSRECTAVADSSDQAKPLKYSQLLQCVRDALS</sequence>
<dbReference type="GeneID" id="8290307"/>